<dbReference type="OrthoDB" id="9991459at2759"/>
<dbReference type="KEGG" id="ngr:NAEGRDRAFT_49463"/>
<dbReference type="AlphaFoldDB" id="D2VHC1"/>
<dbReference type="Proteomes" id="UP000006671">
    <property type="component" value="Unassembled WGS sequence"/>
</dbReference>
<evidence type="ECO:0000313" key="3">
    <source>
        <dbReference type="Proteomes" id="UP000006671"/>
    </source>
</evidence>
<dbReference type="InParanoid" id="D2VHC1"/>
<name>D2VHC1_NAEGR</name>
<evidence type="ECO:0000256" key="1">
    <source>
        <dbReference type="SAM" id="MobiDB-lite"/>
    </source>
</evidence>
<accession>D2VHC1</accession>
<dbReference type="GeneID" id="8847714"/>
<reference evidence="2 3" key="1">
    <citation type="journal article" date="2010" name="Cell">
        <title>The genome of Naegleria gruberi illuminates early eukaryotic versatility.</title>
        <authorList>
            <person name="Fritz-Laylin L.K."/>
            <person name="Prochnik S.E."/>
            <person name="Ginger M.L."/>
            <person name="Dacks J.B."/>
            <person name="Carpenter M.L."/>
            <person name="Field M.C."/>
            <person name="Kuo A."/>
            <person name="Paredez A."/>
            <person name="Chapman J."/>
            <person name="Pham J."/>
            <person name="Shu S."/>
            <person name="Neupane R."/>
            <person name="Cipriano M."/>
            <person name="Mancuso J."/>
            <person name="Tu H."/>
            <person name="Salamov A."/>
            <person name="Lindquist E."/>
            <person name="Shapiro H."/>
            <person name="Lucas S."/>
            <person name="Grigoriev I.V."/>
            <person name="Cande W.Z."/>
            <person name="Fulton C."/>
            <person name="Rokhsar D.S."/>
            <person name="Dawson S.C."/>
        </authorList>
    </citation>
    <scope>NUCLEOTIDE SEQUENCE [LARGE SCALE GENOMIC DNA]</scope>
    <source>
        <strain evidence="2 3">NEG-M</strain>
    </source>
</reference>
<evidence type="ECO:0000313" key="2">
    <source>
        <dbReference type="EMBL" id="EFC43775.1"/>
    </source>
</evidence>
<feature type="compositionally biased region" description="Basic and acidic residues" evidence="1">
    <location>
        <begin position="137"/>
        <end position="167"/>
    </location>
</feature>
<gene>
    <name evidence="2" type="ORF">NAEGRDRAFT_49463</name>
</gene>
<organism evidence="3">
    <name type="scientific">Naegleria gruberi</name>
    <name type="common">Amoeba</name>
    <dbReference type="NCBI Taxonomy" id="5762"/>
    <lineage>
        <taxon>Eukaryota</taxon>
        <taxon>Discoba</taxon>
        <taxon>Heterolobosea</taxon>
        <taxon>Tetramitia</taxon>
        <taxon>Eutetramitia</taxon>
        <taxon>Vahlkampfiidae</taxon>
        <taxon>Naegleria</taxon>
    </lineage>
</organism>
<feature type="region of interest" description="Disordered" evidence="1">
    <location>
        <begin position="135"/>
        <end position="167"/>
    </location>
</feature>
<dbReference type="RefSeq" id="XP_002676519.1">
    <property type="nucleotide sequence ID" value="XM_002676473.1"/>
</dbReference>
<keyword evidence="3" id="KW-1185">Reference proteome</keyword>
<proteinExistence type="predicted"/>
<dbReference type="VEuPathDB" id="AmoebaDB:NAEGRDRAFT_49463"/>
<dbReference type="EMBL" id="GG738871">
    <property type="protein sequence ID" value="EFC43775.1"/>
    <property type="molecule type" value="Genomic_DNA"/>
</dbReference>
<protein>
    <submittedName>
        <fullName evidence="2">Predicted protein</fullName>
    </submittedName>
</protein>
<sequence>MISNTVNNSNNNAPNASEPIEIKLNYLMKKHDDDQIIEQSLPSFSPLENLQDLKDYIANQFNSNLMNDDEEPKSVKIVKVKDFKAKSGKKFRALHTDEDWTNSINSILQHRLDSSTTTSVEPFIVDFKIRMKKSKKDKVSNDKSERKAERELKKQERQEKRRFQKEESQKVHADDLILVDESTGIASKMNPEISRIIIDGNNLFFQTNTLRGLILKSKKKHQVEELLVHMAKKYSQFSETTFNQKLNLMHVVFDASSNQVNGTSNDGTFVVSSAKKEGFTIADDMLVELANRQNIAGTLDSCLFVTSDRGLRERLKSIGAKCIKSGRWMAFAHAHLCPNAATTSIDEWTAQLWSQVTNESN</sequence>